<gene>
    <name evidence="2" type="ORF">R6G74_03335</name>
    <name evidence="3" type="ORF">R6P33_05995</name>
</gene>
<accession>A0AAW9HJX4</accession>
<protein>
    <recommendedName>
        <fullName evidence="1">DUF7455 domain-containing protein</fullName>
    </recommendedName>
</protein>
<comment type="caution">
    <text evidence="2">The sequence shown here is derived from an EMBL/GenBank/DDBJ whole genome shotgun (WGS) entry which is preliminary data.</text>
</comment>
<dbReference type="EMBL" id="JAWNFV010000005">
    <property type="protein sequence ID" value="MDY5140351.1"/>
    <property type="molecule type" value="Genomic_DNA"/>
</dbReference>
<evidence type="ECO:0000313" key="4">
    <source>
        <dbReference type="Proteomes" id="UP001284901"/>
    </source>
</evidence>
<dbReference type="AlphaFoldDB" id="A0AAW9HJX4"/>
<evidence type="ECO:0000313" key="5">
    <source>
        <dbReference type="Proteomes" id="UP001288320"/>
    </source>
</evidence>
<reference evidence="2 4" key="1">
    <citation type="submission" date="2023-10" db="EMBL/GenBank/DDBJ databases">
        <title>Whole Genome based description of the genera Actinobaculum and Actinotignum reveals a complex phylogenetic relationship within the species included in the genus Actinotignum.</title>
        <authorList>
            <person name="Jensen C.S."/>
            <person name="Dargis R."/>
            <person name="Kemp M."/>
            <person name="Christensen J.J."/>
        </authorList>
    </citation>
    <scope>NUCLEOTIDE SEQUENCE</scope>
    <source>
        <strain evidence="3 4">SLA_B089</strain>
        <strain evidence="2">SLA_B245</strain>
    </source>
</reference>
<evidence type="ECO:0000313" key="2">
    <source>
        <dbReference type="EMBL" id="MDY5140351.1"/>
    </source>
</evidence>
<evidence type="ECO:0000313" key="3">
    <source>
        <dbReference type="EMBL" id="MDY5146570.1"/>
    </source>
</evidence>
<dbReference type="GeneID" id="92814335"/>
<keyword evidence="4" id="KW-1185">Reference proteome</keyword>
<feature type="domain" description="DUF7455" evidence="1">
    <location>
        <begin position="11"/>
        <end position="62"/>
    </location>
</feature>
<sequence>MSTTLTELAPLTAQDRCDACGAQAYVRVRLPYGELFFCGHHASQHLDKLREDALEIQDERENIA</sequence>
<proteinExistence type="predicted"/>
<dbReference type="Proteomes" id="UP001284901">
    <property type="component" value="Unassembled WGS sequence"/>
</dbReference>
<dbReference type="RefSeq" id="WP_026428827.1">
    <property type="nucleotide sequence ID" value="NZ_CAUPFC010000007.1"/>
</dbReference>
<evidence type="ECO:0000259" key="1">
    <source>
        <dbReference type="Pfam" id="PF24254"/>
    </source>
</evidence>
<dbReference type="EMBL" id="JAWNFY010000014">
    <property type="protein sequence ID" value="MDY5146570.1"/>
    <property type="molecule type" value="Genomic_DNA"/>
</dbReference>
<dbReference type="Pfam" id="PF24254">
    <property type="entry name" value="DUF7455"/>
    <property type="match status" value="1"/>
</dbReference>
<name>A0AAW9HJX4_9ACTO</name>
<organism evidence="2 5">
    <name type="scientific">Actinotignum timonense</name>
    <dbReference type="NCBI Taxonomy" id="1870995"/>
    <lineage>
        <taxon>Bacteria</taxon>
        <taxon>Bacillati</taxon>
        <taxon>Actinomycetota</taxon>
        <taxon>Actinomycetes</taxon>
        <taxon>Actinomycetales</taxon>
        <taxon>Actinomycetaceae</taxon>
        <taxon>Actinotignum</taxon>
    </lineage>
</organism>
<dbReference type="InterPro" id="IPR055878">
    <property type="entry name" value="DUF7455"/>
</dbReference>
<dbReference type="Proteomes" id="UP001288320">
    <property type="component" value="Unassembled WGS sequence"/>
</dbReference>